<dbReference type="EMBL" id="JANCLU010000028">
    <property type="protein sequence ID" value="MCP8940839.1"/>
    <property type="molecule type" value="Genomic_DNA"/>
</dbReference>
<protein>
    <submittedName>
        <fullName evidence="1">MaoC family dehydratase</fullName>
    </submittedName>
</protein>
<gene>
    <name evidence="1" type="ORF">NK718_20120</name>
</gene>
<accession>A0ABT1LHB9</accession>
<dbReference type="RefSeq" id="WP_254746058.1">
    <property type="nucleotide sequence ID" value="NZ_JANCLU010000028.1"/>
</dbReference>
<organism evidence="1 2">
    <name type="scientific">Alsobacter ponti</name>
    <dbReference type="NCBI Taxonomy" id="2962936"/>
    <lineage>
        <taxon>Bacteria</taxon>
        <taxon>Pseudomonadati</taxon>
        <taxon>Pseudomonadota</taxon>
        <taxon>Alphaproteobacteria</taxon>
        <taxon>Hyphomicrobiales</taxon>
        <taxon>Alsobacteraceae</taxon>
        <taxon>Alsobacter</taxon>
    </lineage>
</organism>
<dbReference type="CDD" id="cd03441">
    <property type="entry name" value="R_hydratase_like"/>
    <property type="match status" value="1"/>
</dbReference>
<reference evidence="1 2" key="1">
    <citation type="submission" date="2022-07" db="EMBL/GenBank/DDBJ databases">
        <authorList>
            <person name="Li W.-J."/>
            <person name="Deng Q.-Q."/>
        </authorList>
    </citation>
    <scope>NUCLEOTIDE SEQUENCE [LARGE SCALE GENOMIC DNA]</scope>
    <source>
        <strain evidence="1 2">SYSU M60028</strain>
    </source>
</reference>
<dbReference type="Gene3D" id="3.10.129.10">
    <property type="entry name" value="Hotdog Thioesterase"/>
    <property type="match status" value="2"/>
</dbReference>
<keyword evidence="2" id="KW-1185">Reference proteome</keyword>
<dbReference type="SUPFAM" id="SSF54637">
    <property type="entry name" value="Thioesterase/thiol ester dehydrase-isomerase"/>
    <property type="match status" value="2"/>
</dbReference>
<dbReference type="Proteomes" id="UP001205890">
    <property type="component" value="Unassembled WGS sequence"/>
</dbReference>
<proteinExistence type="predicted"/>
<dbReference type="InterPro" id="IPR029069">
    <property type="entry name" value="HotDog_dom_sf"/>
</dbReference>
<evidence type="ECO:0000313" key="1">
    <source>
        <dbReference type="EMBL" id="MCP8940839.1"/>
    </source>
</evidence>
<evidence type="ECO:0000313" key="2">
    <source>
        <dbReference type="Proteomes" id="UP001205890"/>
    </source>
</evidence>
<name>A0ABT1LHB9_9HYPH</name>
<comment type="caution">
    <text evidence="1">The sequence shown here is derived from an EMBL/GenBank/DDBJ whole genome shotgun (WGS) entry which is preliminary data.</text>
</comment>
<sequence>MAKPSVFPSATPIRIRLDDNPRYRGSTHDDETARKMGFKAALVPGAFLYGHASRFAIEAWGLDWATRGAMEVRFRRPVYNGDVVTFHVSEATREGERVTAALSARNEDGEDVLTGWLALPDEPVAPPTLASLPVPQPPDGRRPVTVGDLAVGEVCRTAPAELSADDLRASLDAFDERHTFYAETGLVHSGGLMRRAMFDVNSGYAFPAPLVLVGCETQHFAPVKPGRVLSVSAVVSDVYERRGRHYFQTDEHLIVDGRSVAARFRRTQIYA</sequence>